<dbReference type="InterPro" id="IPR033118">
    <property type="entry name" value="EXPERA"/>
</dbReference>
<dbReference type="PANTHER" id="PTHR31204:SF1">
    <property type="entry name" value="SIGMA INTRACELLULAR RECEPTOR 2"/>
    <property type="match status" value="1"/>
</dbReference>
<comment type="subcellular location">
    <subcellularLocation>
        <location evidence="1">Endoplasmic reticulum membrane</location>
        <topology evidence="1">Multi-pass membrane protein</topology>
    </subcellularLocation>
</comment>
<dbReference type="InterPro" id="IPR051987">
    <property type="entry name" value="Sigma-2_receptor-like"/>
</dbReference>
<organism evidence="10 11">
    <name type="scientific">Rhodotorula taiwanensis</name>
    <dbReference type="NCBI Taxonomy" id="741276"/>
    <lineage>
        <taxon>Eukaryota</taxon>
        <taxon>Fungi</taxon>
        <taxon>Dikarya</taxon>
        <taxon>Basidiomycota</taxon>
        <taxon>Pucciniomycotina</taxon>
        <taxon>Microbotryomycetes</taxon>
        <taxon>Sporidiobolales</taxon>
        <taxon>Sporidiobolaceae</taxon>
        <taxon>Rhodotorula</taxon>
    </lineage>
</organism>
<feature type="domain" description="EXPERA" evidence="9">
    <location>
        <begin position="7"/>
        <end position="146"/>
    </location>
</feature>
<evidence type="ECO:0000256" key="5">
    <source>
        <dbReference type="ARBA" id="ARBA00022989"/>
    </source>
</evidence>
<dbReference type="Proteomes" id="UP000237144">
    <property type="component" value="Unassembled WGS sequence"/>
</dbReference>
<keyword evidence="5 7" id="KW-1133">Transmembrane helix</keyword>
<keyword evidence="4 7" id="KW-0256">Endoplasmic reticulum</keyword>
<dbReference type="GO" id="GO:0005789">
    <property type="term" value="C:endoplasmic reticulum membrane"/>
    <property type="evidence" value="ECO:0007669"/>
    <property type="project" value="UniProtKB-SubCell"/>
</dbReference>
<evidence type="ECO:0000313" key="11">
    <source>
        <dbReference type="Proteomes" id="UP000237144"/>
    </source>
</evidence>
<reference evidence="10 11" key="1">
    <citation type="journal article" date="2018" name="Front. Microbiol.">
        <title>Prospects for Fungal Bioremediation of Acidic Radioactive Waste Sites: Characterization and Genome Sequence of Rhodotorula taiwanensis MD1149.</title>
        <authorList>
            <person name="Tkavc R."/>
            <person name="Matrosova V.Y."/>
            <person name="Grichenko O.E."/>
            <person name="Gostincar C."/>
            <person name="Volpe R.P."/>
            <person name="Klimenkova P."/>
            <person name="Gaidamakova E.K."/>
            <person name="Zhou C.E."/>
            <person name="Stewart B.J."/>
            <person name="Lyman M.G."/>
            <person name="Malfatti S.A."/>
            <person name="Rubinfeld B."/>
            <person name="Courtot M."/>
            <person name="Singh J."/>
            <person name="Dalgard C.L."/>
            <person name="Hamilton T."/>
            <person name="Frey K.G."/>
            <person name="Gunde-Cimerman N."/>
            <person name="Dugan L."/>
            <person name="Daly M.J."/>
        </authorList>
    </citation>
    <scope>NUCLEOTIDE SEQUENCE [LARGE SCALE GENOMIC DNA]</scope>
    <source>
        <strain evidence="10 11">MD1149</strain>
    </source>
</reference>
<dbReference type="Pfam" id="PF05241">
    <property type="entry name" value="EBP"/>
    <property type="match status" value="1"/>
</dbReference>
<evidence type="ECO:0000256" key="1">
    <source>
        <dbReference type="ARBA" id="ARBA00004477"/>
    </source>
</evidence>
<keyword evidence="3 7" id="KW-0812">Transmembrane</keyword>
<comment type="caution">
    <text evidence="10">The sequence shown here is derived from an EMBL/GenBank/DDBJ whole genome shotgun (WGS) entry which is preliminary data.</text>
</comment>
<evidence type="ECO:0000313" key="10">
    <source>
        <dbReference type="EMBL" id="POY71853.1"/>
    </source>
</evidence>
<comment type="similarity">
    <text evidence="2">Belongs to the TMEM97/sigma-2 receptor family.</text>
</comment>
<feature type="chain" id="PRO_5015602887" description="Efficient mitochondria targeting-associated protein 19" evidence="8">
    <location>
        <begin position="30"/>
        <end position="168"/>
    </location>
</feature>
<dbReference type="InterPro" id="IPR016964">
    <property type="entry name" value="Sigma2_recept"/>
</dbReference>
<feature type="transmembrane region" description="Helical" evidence="7">
    <location>
        <begin position="62"/>
        <end position="83"/>
    </location>
</feature>
<proteinExistence type="inferred from homology"/>
<dbReference type="EMBL" id="PJQD01000072">
    <property type="protein sequence ID" value="POY71853.1"/>
    <property type="molecule type" value="Genomic_DNA"/>
</dbReference>
<keyword evidence="11" id="KW-1185">Reference proteome</keyword>
<evidence type="ECO:0000256" key="3">
    <source>
        <dbReference type="ARBA" id="ARBA00022692"/>
    </source>
</evidence>
<accession>A0A2S5B4Z6</accession>
<dbReference type="AlphaFoldDB" id="A0A2S5B4Z6"/>
<sequence>MLSARGRDRLYLAFLALHIPATLLVDVQALFCAEALSPGFLRKAFIFAAKDDPLLTNANAPLFAWFQSFIILEVLFQVPVFFLGVRGLWRGDASIWPLLAVYGASSSTTTFACLATVLTMPGISAEHLFKLLASYVPFFLIPLAMAVDYCVRLTDLVTSSRVLKAKGQ</sequence>
<protein>
    <recommendedName>
        <fullName evidence="7">Efficient mitochondria targeting-associated protein 19</fullName>
    </recommendedName>
</protein>
<dbReference type="PROSITE" id="PS51751">
    <property type="entry name" value="EXPERA"/>
    <property type="match status" value="1"/>
</dbReference>
<dbReference type="PANTHER" id="PTHR31204">
    <property type="entry name" value="SIGMA INTRACELLULAR RECEPTOR 2"/>
    <property type="match status" value="1"/>
</dbReference>
<feature type="signal peptide" evidence="8">
    <location>
        <begin position="1"/>
        <end position="29"/>
    </location>
</feature>
<dbReference type="OrthoDB" id="433124at2759"/>
<name>A0A2S5B4Z6_9BASI</name>
<evidence type="ECO:0000256" key="8">
    <source>
        <dbReference type="SAM" id="SignalP"/>
    </source>
</evidence>
<dbReference type="PIRSF" id="PIRSF031032">
    <property type="entry name" value="TMP_97_prd"/>
    <property type="match status" value="1"/>
</dbReference>
<feature type="transmembrane region" description="Helical" evidence="7">
    <location>
        <begin position="95"/>
        <end position="120"/>
    </location>
</feature>
<evidence type="ECO:0000256" key="6">
    <source>
        <dbReference type="ARBA" id="ARBA00023136"/>
    </source>
</evidence>
<dbReference type="STRING" id="741276.A0A2S5B4Z6"/>
<keyword evidence="6 7" id="KW-0472">Membrane</keyword>
<gene>
    <name evidence="10" type="ORF">BMF94_5214</name>
</gene>
<evidence type="ECO:0000256" key="7">
    <source>
        <dbReference type="PIRNR" id="PIRNR031032"/>
    </source>
</evidence>
<feature type="transmembrane region" description="Helical" evidence="7">
    <location>
        <begin position="132"/>
        <end position="151"/>
    </location>
</feature>
<keyword evidence="8" id="KW-0732">Signal</keyword>
<evidence type="ECO:0000256" key="4">
    <source>
        <dbReference type="ARBA" id="ARBA00022824"/>
    </source>
</evidence>
<evidence type="ECO:0000256" key="2">
    <source>
        <dbReference type="ARBA" id="ARBA00009096"/>
    </source>
</evidence>
<evidence type="ECO:0000259" key="9">
    <source>
        <dbReference type="PROSITE" id="PS51751"/>
    </source>
</evidence>